<dbReference type="PANTHER" id="PTHR41368">
    <property type="entry name" value="PROTEIN YGHO"/>
    <property type="match status" value="1"/>
</dbReference>
<reference evidence="2 3" key="1">
    <citation type="submission" date="2017-10" db="EMBL/GenBank/DDBJ databases">
        <title>Genome announcement of Methylocella silvestris TVC from permafrost.</title>
        <authorList>
            <person name="Wang J."/>
            <person name="Geng K."/>
            <person name="Ul-Haque F."/>
            <person name="Crombie A.T."/>
            <person name="Street L.E."/>
            <person name="Wookey P.A."/>
            <person name="Murrell J.C."/>
            <person name="Pratscher J."/>
        </authorList>
    </citation>
    <scope>NUCLEOTIDE SEQUENCE [LARGE SCALE GENOMIC DNA]</scope>
    <source>
        <strain evidence="2 3">TVC</strain>
    </source>
</reference>
<dbReference type="PANTHER" id="PTHR41368:SF1">
    <property type="entry name" value="PROTEIN YGHO"/>
    <property type="match status" value="1"/>
</dbReference>
<dbReference type="PROSITE" id="PS51186">
    <property type="entry name" value="GNAT"/>
    <property type="match status" value="1"/>
</dbReference>
<dbReference type="GO" id="GO:0016747">
    <property type="term" value="F:acyltransferase activity, transferring groups other than amino-acyl groups"/>
    <property type="evidence" value="ECO:0007669"/>
    <property type="project" value="InterPro"/>
</dbReference>
<dbReference type="OrthoDB" id="9806005at2"/>
<comment type="caution">
    <text evidence="2">The sequence shown here is derived from an EMBL/GenBank/DDBJ whole genome shotgun (WGS) entry which is preliminary data.</text>
</comment>
<name>A0A2J7TK03_METSI</name>
<dbReference type="SUPFAM" id="SSF55729">
    <property type="entry name" value="Acyl-CoA N-acyltransferases (Nat)"/>
    <property type="match status" value="1"/>
</dbReference>
<gene>
    <name evidence="2" type="ORF">CR492_05240</name>
</gene>
<dbReference type="Proteomes" id="UP000236286">
    <property type="component" value="Unassembled WGS sequence"/>
</dbReference>
<feature type="domain" description="N-acetyltransferase" evidence="1">
    <location>
        <begin position="209"/>
        <end position="389"/>
    </location>
</feature>
<dbReference type="Gene3D" id="3.40.630.30">
    <property type="match status" value="1"/>
</dbReference>
<dbReference type="InterPro" id="IPR039968">
    <property type="entry name" value="BcerS-like"/>
</dbReference>
<evidence type="ECO:0000313" key="2">
    <source>
        <dbReference type="EMBL" id="PNG27095.1"/>
    </source>
</evidence>
<evidence type="ECO:0000313" key="3">
    <source>
        <dbReference type="Proteomes" id="UP000236286"/>
    </source>
</evidence>
<accession>A0A2J7TK03</accession>
<dbReference type="InterPro" id="IPR016181">
    <property type="entry name" value="Acyl_CoA_acyltransferase"/>
</dbReference>
<dbReference type="EMBL" id="PDZR01000003">
    <property type="protein sequence ID" value="PNG27095.1"/>
    <property type="molecule type" value="Genomic_DNA"/>
</dbReference>
<dbReference type="RefSeq" id="WP_102842687.1">
    <property type="nucleotide sequence ID" value="NZ_PDZR01000003.1"/>
</dbReference>
<dbReference type="AlphaFoldDB" id="A0A2J7TK03"/>
<dbReference type="InterPro" id="IPR000182">
    <property type="entry name" value="GNAT_dom"/>
</dbReference>
<proteinExistence type="predicted"/>
<sequence>MNARPGTAQLSAVEIVEADGVKNFLAFCRLPRQLYKGMEGFAPPLDAERWTIHGARLNPHFKLVEWQGWLALKGGKLVGRIMAQIYKPEVPAPIGAPRAQFGCLDAIDDDEVVAALTQTAEGWVRARGEKRICGPFSPSINGELGLLVEGFDARPMVFMTWNPPYLVAALERLGYVKARDLLSYRYEVTQKDREARPSVITRPEWRDRLKIRELRLNNMAEEAKIIVDIFNDAWAENWGFVPFTLEEFMSSAESLRYIMPPEGGVMIELDGVPQAFAVVLPNLHEITADLDGRLFPFGLPKVISRLRKHKFSSGRLLLFGVRRALQRKAVGGAVILAFIEEIRRRSATSSYSNVEFGWVLEDNMGMRRPIELAGARIDKVHRIYEKSLAA</sequence>
<evidence type="ECO:0000259" key="1">
    <source>
        <dbReference type="PROSITE" id="PS51186"/>
    </source>
</evidence>
<protein>
    <recommendedName>
        <fullName evidence="1">N-acetyltransferase domain-containing protein</fullName>
    </recommendedName>
</protein>
<organism evidence="2 3">
    <name type="scientific">Methylocella silvestris</name>
    <dbReference type="NCBI Taxonomy" id="199596"/>
    <lineage>
        <taxon>Bacteria</taxon>
        <taxon>Pseudomonadati</taxon>
        <taxon>Pseudomonadota</taxon>
        <taxon>Alphaproteobacteria</taxon>
        <taxon>Hyphomicrobiales</taxon>
        <taxon>Beijerinckiaceae</taxon>
        <taxon>Methylocella</taxon>
    </lineage>
</organism>